<evidence type="ECO:0008006" key="4">
    <source>
        <dbReference type="Google" id="ProtNLM"/>
    </source>
</evidence>
<accession>A0A1B9NA41</accession>
<sequence length="138" mass="14861">MTDPLSGLAAARERVQQQLDQARRRQEAVHRLSREIDDVTARASSPRGEVAVVATAKGAVTRIELGNAAMELAPQTLGELLTDTIRTAQKSAAEQALALTENTLGDGPFTAELRAGITRRYGGDDPEPDSYLSRFTGR</sequence>
<proteinExistence type="predicted"/>
<dbReference type="STRING" id="904291.A7J15_07250"/>
<evidence type="ECO:0000313" key="2">
    <source>
        <dbReference type="EMBL" id="OCG73478.1"/>
    </source>
</evidence>
<feature type="region of interest" description="Disordered" evidence="1">
    <location>
        <begin position="1"/>
        <end position="26"/>
    </location>
</feature>
<dbReference type="InterPro" id="IPR036894">
    <property type="entry name" value="YbaB-like_sf"/>
</dbReference>
<evidence type="ECO:0000256" key="1">
    <source>
        <dbReference type="SAM" id="MobiDB-lite"/>
    </source>
</evidence>
<feature type="compositionally biased region" description="Basic and acidic residues" evidence="1">
    <location>
        <begin position="11"/>
        <end position="26"/>
    </location>
</feature>
<evidence type="ECO:0000313" key="3">
    <source>
        <dbReference type="Proteomes" id="UP000093355"/>
    </source>
</evidence>
<dbReference type="AlphaFoldDB" id="A0A1B9NA41"/>
<gene>
    <name evidence="2" type="ORF">A7J15_07250</name>
</gene>
<dbReference type="InterPro" id="IPR004401">
    <property type="entry name" value="YbaB/EbfC"/>
</dbReference>
<reference evidence="2 3" key="1">
    <citation type="submission" date="2016-05" db="EMBL/GenBank/DDBJ databases">
        <authorList>
            <person name="Lavstsen T."/>
            <person name="Jespersen J.S."/>
        </authorList>
    </citation>
    <scope>NUCLEOTIDE SEQUENCE [LARGE SCALE GENOMIC DNA]</scope>
    <source>
        <strain evidence="2 3">YLB-01</strain>
    </source>
</reference>
<dbReference type="Gene3D" id="3.30.1310.10">
    <property type="entry name" value="Nucleoid-associated protein YbaB-like domain"/>
    <property type="match status" value="1"/>
</dbReference>
<dbReference type="EMBL" id="LXMD01000024">
    <property type="protein sequence ID" value="OCG73478.1"/>
    <property type="molecule type" value="Genomic_DNA"/>
</dbReference>
<dbReference type="RefSeq" id="WP_067026468.1">
    <property type="nucleotide sequence ID" value="NZ_CP038256.1"/>
</dbReference>
<dbReference type="Pfam" id="PF02575">
    <property type="entry name" value="YbaB_DNA_bd"/>
    <property type="match status" value="1"/>
</dbReference>
<dbReference type="SUPFAM" id="SSF82607">
    <property type="entry name" value="YbaB-like"/>
    <property type="match status" value="1"/>
</dbReference>
<comment type="caution">
    <text evidence="2">The sequence shown here is derived from an EMBL/GenBank/DDBJ whole genome shotgun (WGS) entry which is preliminary data.</text>
</comment>
<name>A0A1B9NA41_9MICO</name>
<dbReference type="Proteomes" id="UP000093355">
    <property type="component" value="Unassembled WGS sequence"/>
</dbReference>
<dbReference type="GO" id="GO:0003677">
    <property type="term" value="F:DNA binding"/>
    <property type="evidence" value="ECO:0007669"/>
    <property type="project" value="InterPro"/>
</dbReference>
<keyword evidence="3" id="KW-1185">Reference proteome</keyword>
<protein>
    <recommendedName>
        <fullName evidence="4">YbaB/EbfC family DNA-binding protein</fullName>
    </recommendedName>
</protein>
<organism evidence="2 3">
    <name type="scientific">Microbacterium sediminis</name>
    <dbReference type="NCBI Taxonomy" id="904291"/>
    <lineage>
        <taxon>Bacteria</taxon>
        <taxon>Bacillati</taxon>
        <taxon>Actinomycetota</taxon>
        <taxon>Actinomycetes</taxon>
        <taxon>Micrococcales</taxon>
        <taxon>Microbacteriaceae</taxon>
        <taxon>Microbacterium</taxon>
    </lineage>
</organism>
<feature type="region of interest" description="Disordered" evidence="1">
    <location>
        <begin position="117"/>
        <end position="138"/>
    </location>
</feature>